<evidence type="ECO:0000313" key="3">
    <source>
        <dbReference type="WBParaSite" id="TASK_0000799001-mRNA-1"/>
    </source>
</evidence>
<evidence type="ECO:0000313" key="2">
    <source>
        <dbReference type="Proteomes" id="UP000282613"/>
    </source>
</evidence>
<dbReference type="AlphaFoldDB" id="A0A0R3WBH4"/>
<dbReference type="WBParaSite" id="TASK_0000799001-mRNA-1">
    <property type="protein sequence ID" value="TASK_0000799001-mRNA-1"/>
    <property type="gene ID" value="TASK_0000799001"/>
</dbReference>
<proteinExistence type="predicted"/>
<accession>A0A0R3WBH4</accession>
<protein>
    <submittedName>
        <fullName evidence="3">Sterile alpha and TIR motif-containing protein 1</fullName>
    </submittedName>
</protein>
<reference evidence="1 2" key="2">
    <citation type="submission" date="2018-11" db="EMBL/GenBank/DDBJ databases">
        <authorList>
            <consortium name="Pathogen Informatics"/>
        </authorList>
    </citation>
    <scope>NUCLEOTIDE SEQUENCE [LARGE SCALE GENOMIC DNA]</scope>
</reference>
<sequence length="103" mass="11571">MEEFIFFSKNAGAEVELAQILLKECPDVTEVTDQHFYRGVDWDKGVPVHCGNLTSPPNQHLKPSQMISIEEPMSNLNFTSPLLQSKDNIHCVVESPANLEESE</sequence>
<dbReference type="Proteomes" id="UP000282613">
    <property type="component" value="Unassembled WGS sequence"/>
</dbReference>
<organism evidence="3">
    <name type="scientific">Taenia asiatica</name>
    <name type="common">Asian tapeworm</name>
    <dbReference type="NCBI Taxonomy" id="60517"/>
    <lineage>
        <taxon>Eukaryota</taxon>
        <taxon>Metazoa</taxon>
        <taxon>Spiralia</taxon>
        <taxon>Lophotrochozoa</taxon>
        <taxon>Platyhelminthes</taxon>
        <taxon>Cestoda</taxon>
        <taxon>Eucestoda</taxon>
        <taxon>Cyclophyllidea</taxon>
        <taxon>Taeniidae</taxon>
        <taxon>Taenia</taxon>
    </lineage>
</organism>
<dbReference type="EMBL" id="UYRS01018710">
    <property type="protein sequence ID" value="VDK39369.1"/>
    <property type="molecule type" value="Genomic_DNA"/>
</dbReference>
<evidence type="ECO:0000313" key="1">
    <source>
        <dbReference type="EMBL" id="VDK39369.1"/>
    </source>
</evidence>
<reference evidence="3" key="1">
    <citation type="submission" date="2017-02" db="UniProtKB">
        <authorList>
            <consortium name="WormBaseParasite"/>
        </authorList>
    </citation>
    <scope>IDENTIFICATION</scope>
</reference>
<keyword evidence="2" id="KW-1185">Reference proteome</keyword>
<name>A0A0R3WBH4_TAEAS</name>
<gene>
    <name evidence="1" type="ORF">TASK_LOCUS7991</name>
</gene>